<name>A0A6V7RZ09_PLAVN</name>
<dbReference type="VEuPathDB" id="PlasmoDB:PVBDA_0502530"/>
<evidence type="ECO:0000256" key="1">
    <source>
        <dbReference type="SAM" id="Phobius"/>
    </source>
</evidence>
<feature type="transmembrane region" description="Helical" evidence="1">
    <location>
        <begin position="799"/>
        <end position="819"/>
    </location>
</feature>
<gene>
    <name evidence="2" type="ORF">PVBDA_0502530</name>
</gene>
<evidence type="ECO:0000313" key="3">
    <source>
        <dbReference type="Proteomes" id="UP000515550"/>
    </source>
</evidence>
<dbReference type="AlphaFoldDB" id="A0A6V7RZ09"/>
<sequence length="980" mass="113950">MIRYIIKILIYSIVIYYFLNYNKKSFSIYLSKKKKNDDTVLLGNARILANIDNERLLYTPNHTKIRNYNKINNYTKTKNYNKIIEKNSYNGKNTVQRVAKTVNGGYNNKYTKEKMTKEGAVKYVHMQPDLVKSNMKDDLGMKMHECEDKKHVLKESKITTNHKHSAPEIDPLKKQSQIALSNRHTKDNMSKSYNDYNLAKLNSQHALSDKNNNALKNELINEIRSYLLKNKNEFNKYTDLEVLDALKMILNNSQFNKIPPNDIDIILYYALCEHPRAHRNIPYYHDEALKEKNKLNRTNTRKETMAEHNKVGNNIMQLQTNRRRKNLQHKVLMDKNNLQHKVLADKNNLQHKILADKNNLQHKILADKNNLQHKILMDKNDLQHKVLVDKNNLPNKNLVDKNHLMNKNLVDKNHLMNKNLVDKNRLMNKNLVDKNRLTNKNLVDKNRLMNKNLVERKNSAQELVGKKRINNNRSTTIRYRFDNKKEMSSSYDLIKKQNIIKIKNELNKVDNPIEKSAKKENEILHEYKHLINTGIKNDELKTVNKVRDLYDNTKNDPSMKKERGVELYMEDKKGEQQQPKKKEIVIEIYIDNKKEDQQQSKKKERIIEIHMEDKKGEQQQPKKKEKVIEIYMENKKKEIENKIESIKISDTNKKYDLSNKGGFETPNNIKMGMNVSNNIGNDDDLLERKKKSLMQLNVNDKKDIIRPQSENVKVLDISPINKKKKNNNKKKIFDENDFIDLFDNDDEESLLTEVQDNNKLDVSLMDEVYDETERLLFEKIIGQKRVKGKYYKAKKYLKIFGLYILPIIGATVSMSLMGLQISNIMGADILNGSLIAAGKTTIVEGTQCLANAATDVMQGITNDILPSISFSDFSFDKLFSTIMDTIENTTMVGMKTASNTLACVSDNMVSKAISVATTCGVSIACSQIFYPLGIAVNIAFLIYTITKIIVKLNDMGKFDKFHKYRKKLINKLKKKSNIKE</sequence>
<protein>
    <submittedName>
        <fullName evidence="2">Uncharacterized protein</fullName>
    </submittedName>
</protein>
<proteinExistence type="predicted"/>
<dbReference type="Proteomes" id="UP000515550">
    <property type="component" value="Chromosome PVBDA_05"/>
</dbReference>
<keyword evidence="1" id="KW-0812">Transmembrane</keyword>
<organism evidence="2 3">
    <name type="scientific">Plasmodium vinckei brucechwatti</name>
    <dbReference type="NCBI Taxonomy" id="119398"/>
    <lineage>
        <taxon>Eukaryota</taxon>
        <taxon>Sar</taxon>
        <taxon>Alveolata</taxon>
        <taxon>Apicomplexa</taxon>
        <taxon>Aconoidasida</taxon>
        <taxon>Haemosporida</taxon>
        <taxon>Plasmodiidae</taxon>
        <taxon>Plasmodium</taxon>
        <taxon>Plasmodium (Vinckeia)</taxon>
    </lineage>
</organism>
<reference evidence="2 3" key="1">
    <citation type="submission" date="2020-08" db="EMBL/GenBank/DDBJ databases">
        <authorList>
            <person name="Ramaprasad A."/>
        </authorList>
    </citation>
    <scope>NUCLEOTIDE SEQUENCE [LARGE SCALE GENOMIC DNA]</scope>
</reference>
<dbReference type="EMBL" id="LR865383">
    <property type="protein sequence ID" value="CAD2087416.1"/>
    <property type="molecule type" value="Genomic_DNA"/>
</dbReference>
<accession>A0A6V7RZ09</accession>
<feature type="transmembrane region" description="Helical" evidence="1">
    <location>
        <begin position="928"/>
        <end position="950"/>
    </location>
</feature>
<evidence type="ECO:0000313" key="2">
    <source>
        <dbReference type="EMBL" id="CAD2087416.1"/>
    </source>
</evidence>
<keyword evidence="1" id="KW-0472">Membrane</keyword>
<keyword evidence="1" id="KW-1133">Transmembrane helix</keyword>